<dbReference type="EMBL" id="JARKHS020005815">
    <property type="protein sequence ID" value="KAK8783194.1"/>
    <property type="molecule type" value="Genomic_DNA"/>
</dbReference>
<dbReference type="AlphaFoldDB" id="A0AAQ4F7Q0"/>
<evidence type="ECO:0000313" key="2">
    <source>
        <dbReference type="EMBL" id="KAK8783194.1"/>
    </source>
</evidence>
<protein>
    <submittedName>
        <fullName evidence="2">Uncharacterized protein</fullName>
    </submittedName>
</protein>
<proteinExistence type="predicted"/>
<name>A0AAQ4F7Q0_AMBAM</name>
<feature type="coiled-coil region" evidence="1">
    <location>
        <begin position="63"/>
        <end position="97"/>
    </location>
</feature>
<keyword evidence="3" id="KW-1185">Reference proteome</keyword>
<comment type="caution">
    <text evidence="2">The sequence shown here is derived from an EMBL/GenBank/DDBJ whole genome shotgun (WGS) entry which is preliminary data.</text>
</comment>
<evidence type="ECO:0000256" key="1">
    <source>
        <dbReference type="SAM" id="Coils"/>
    </source>
</evidence>
<gene>
    <name evidence="2" type="ORF">V5799_015465</name>
</gene>
<organism evidence="2 3">
    <name type="scientific">Amblyomma americanum</name>
    <name type="common">Lone star tick</name>
    <dbReference type="NCBI Taxonomy" id="6943"/>
    <lineage>
        <taxon>Eukaryota</taxon>
        <taxon>Metazoa</taxon>
        <taxon>Ecdysozoa</taxon>
        <taxon>Arthropoda</taxon>
        <taxon>Chelicerata</taxon>
        <taxon>Arachnida</taxon>
        <taxon>Acari</taxon>
        <taxon>Parasitiformes</taxon>
        <taxon>Ixodida</taxon>
        <taxon>Ixodoidea</taxon>
        <taxon>Ixodidae</taxon>
        <taxon>Amblyomminae</taxon>
        <taxon>Amblyomma</taxon>
    </lineage>
</organism>
<dbReference type="Proteomes" id="UP001321473">
    <property type="component" value="Unassembled WGS sequence"/>
</dbReference>
<reference evidence="2 3" key="1">
    <citation type="journal article" date="2023" name="Arcadia Sci">
        <title>De novo assembly of a long-read Amblyomma americanum tick genome.</title>
        <authorList>
            <person name="Chou S."/>
            <person name="Poskanzer K.E."/>
            <person name="Rollins M."/>
            <person name="Thuy-Boun P.S."/>
        </authorList>
    </citation>
    <scope>NUCLEOTIDE SEQUENCE [LARGE SCALE GENOMIC DNA]</scope>
    <source>
        <strain evidence="2">F_SG_1</strain>
        <tissue evidence="2">Salivary glands</tissue>
    </source>
</reference>
<sequence length="116" mass="12894">MLQEAYIQDELCICGTVEVESQQHLLSATSPVLLPAASPPSIHPQLPADYDHTYSMGPASEAAHRYQARAAELVTTCQQLQQENEKLRQNTSFLGEEVAKLRCCTRKRLKGLGINR</sequence>
<keyword evidence="1" id="KW-0175">Coiled coil</keyword>
<evidence type="ECO:0000313" key="3">
    <source>
        <dbReference type="Proteomes" id="UP001321473"/>
    </source>
</evidence>
<accession>A0AAQ4F7Q0</accession>